<protein>
    <submittedName>
        <fullName evidence="1">Uncharacterized protein</fullName>
    </submittedName>
</protein>
<evidence type="ECO:0000313" key="2">
    <source>
        <dbReference type="Proteomes" id="UP000053257"/>
    </source>
</evidence>
<sequence>MPDTHQEAAVAVRNSCTCDACIDGWLAPRMKERLEVEANFLRYVSNSLLEDLSGLPADEVLPDWIIAADTALHYIPMELHTKMSPAFYRGYVMVIEAIYYILLQEPLDVACIPTPAAITARIQEAKEEPKESPTALGAEDIEDINKFFAAGGRVEFALEALTDRAMEKSPEGSEYRRKTELREEEEEFEKEVDDIPMCMNDLNFAFVRTRLGLPAHSIGPHWFFLTDSEEEDEFEGDDGEEVVYEVQTDRLDGTFMKRRE</sequence>
<evidence type="ECO:0000313" key="1">
    <source>
        <dbReference type="EMBL" id="KIP01972.1"/>
    </source>
</evidence>
<dbReference type="HOGENOM" id="CLU_1234991_0_0_1"/>
<keyword evidence="2" id="KW-1185">Reference proteome</keyword>
<gene>
    <name evidence="1" type="ORF">PHLGIDRAFT_32363</name>
</gene>
<dbReference type="AlphaFoldDB" id="A0A0C3RZN4"/>
<name>A0A0C3RZN4_PHLG1</name>
<dbReference type="EMBL" id="KN840717">
    <property type="protein sequence ID" value="KIP01972.1"/>
    <property type="molecule type" value="Genomic_DNA"/>
</dbReference>
<dbReference type="Proteomes" id="UP000053257">
    <property type="component" value="Unassembled WGS sequence"/>
</dbReference>
<dbReference type="STRING" id="745531.A0A0C3RZN4"/>
<reference evidence="1 2" key="1">
    <citation type="journal article" date="2014" name="PLoS Genet.">
        <title>Analysis of the Phlebiopsis gigantea genome, transcriptome and secretome provides insight into its pioneer colonization strategies of wood.</title>
        <authorList>
            <person name="Hori C."/>
            <person name="Ishida T."/>
            <person name="Igarashi K."/>
            <person name="Samejima M."/>
            <person name="Suzuki H."/>
            <person name="Master E."/>
            <person name="Ferreira P."/>
            <person name="Ruiz-Duenas F.J."/>
            <person name="Held B."/>
            <person name="Canessa P."/>
            <person name="Larrondo L.F."/>
            <person name="Schmoll M."/>
            <person name="Druzhinina I.S."/>
            <person name="Kubicek C.P."/>
            <person name="Gaskell J.A."/>
            <person name="Kersten P."/>
            <person name="St John F."/>
            <person name="Glasner J."/>
            <person name="Sabat G."/>
            <person name="Splinter BonDurant S."/>
            <person name="Syed K."/>
            <person name="Yadav J."/>
            <person name="Mgbeahuruike A.C."/>
            <person name="Kovalchuk A."/>
            <person name="Asiegbu F.O."/>
            <person name="Lackner G."/>
            <person name="Hoffmeister D."/>
            <person name="Rencoret J."/>
            <person name="Gutierrez A."/>
            <person name="Sun H."/>
            <person name="Lindquist E."/>
            <person name="Barry K."/>
            <person name="Riley R."/>
            <person name="Grigoriev I.V."/>
            <person name="Henrissat B."/>
            <person name="Kues U."/>
            <person name="Berka R.M."/>
            <person name="Martinez A.T."/>
            <person name="Covert S.F."/>
            <person name="Blanchette R.A."/>
            <person name="Cullen D."/>
        </authorList>
    </citation>
    <scope>NUCLEOTIDE SEQUENCE [LARGE SCALE GENOMIC DNA]</scope>
    <source>
        <strain evidence="1 2">11061_1 CR5-6</strain>
    </source>
</reference>
<dbReference type="OrthoDB" id="508139at2759"/>
<proteinExistence type="predicted"/>
<organism evidence="1 2">
    <name type="scientific">Phlebiopsis gigantea (strain 11061_1 CR5-6)</name>
    <name type="common">White-rot fungus</name>
    <name type="synonym">Peniophora gigantea</name>
    <dbReference type="NCBI Taxonomy" id="745531"/>
    <lineage>
        <taxon>Eukaryota</taxon>
        <taxon>Fungi</taxon>
        <taxon>Dikarya</taxon>
        <taxon>Basidiomycota</taxon>
        <taxon>Agaricomycotina</taxon>
        <taxon>Agaricomycetes</taxon>
        <taxon>Polyporales</taxon>
        <taxon>Phanerochaetaceae</taxon>
        <taxon>Phlebiopsis</taxon>
    </lineage>
</organism>
<accession>A0A0C3RZN4</accession>